<dbReference type="CDD" id="cd00296">
    <property type="entry name" value="SIR2"/>
    <property type="match status" value="1"/>
</dbReference>
<sequence>MAGAAVQSAAPSATAAAAAALRSADYLLFSCGAGMSADASLPLFASRRSYDRLASPDTLARDPAAFYGFWLEAREQYLAAAPHAGYAAVCRWLRRQQGRRHASAFCLTSNVDGLLLRAGWPDGLVAQVHGSAVGEWQCGGELNLAPPHFPLSTRRRCGAPLFAPALRGCAVERRTGRAVAAEAGWPRCEACGGIARPNVYLFGDGEMFQEEERVTRRAAYREWVEGVTADLRAHPELRLVVVEVGCGLRVPSVRKRGEELCAAVPPGQACLVRINPEHGHSSMVYKPDIVISTGALDALLAIEQLLEVEEDDV</sequence>
<keyword evidence="6" id="KW-1185">Reference proteome</keyword>
<name>A0AB34IG81_PRYPA</name>
<comment type="caution">
    <text evidence="3">Lacks conserved residue(s) required for the propagation of feature annotation.</text>
</comment>
<comment type="caution">
    <text evidence="5">The sequence shown here is derived from an EMBL/GenBank/DDBJ whole genome shotgun (WGS) entry which is preliminary data.</text>
</comment>
<dbReference type="PROSITE" id="PS50305">
    <property type="entry name" value="SIRTUIN"/>
    <property type="match status" value="1"/>
</dbReference>
<dbReference type="InterPro" id="IPR026591">
    <property type="entry name" value="Sirtuin_cat_small_dom_sf"/>
</dbReference>
<dbReference type="InterPro" id="IPR050134">
    <property type="entry name" value="NAD-dep_sirtuin_deacylases"/>
</dbReference>
<keyword evidence="1" id="KW-0808">Transferase</keyword>
<dbReference type="GO" id="GO:0017136">
    <property type="term" value="F:histone deacetylase activity, NAD-dependent"/>
    <property type="evidence" value="ECO:0007669"/>
    <property type="project" value="TreeGrafter"/>
</dbReference>
<dbReference type="Gene3D" id="3.40.50.1220">
    <property type="entry name" value="TPP-binding domain"/>
    <property type="match status" value="1"/>
</dbReference>
<reference evidence="5 6" key="1">
    <citation type="journal article" date="2024" name="Science">
        <title>Giant polyketide synthase enzymes in the biosynthesis of giant marine polyether toxins.</title>
        <authorList>
            <person name="Fallon T.R."/>
            <person name="Shende V.V."/>
            <person name="Wierzbicki I.H."/>
            <person name="Pendleton A.L."/>
            <person name="Watervoot N.F."/>
            <person name="Auber R.P."/>
            <person name="Gonzalez D.J."/>
            <person name="Wisecaver J.H."/>
            <person name="Moore B.S."/>
        </authorList>
    </citation>
    <scope>NUCLEOTIDE SEQUENCE [LARGE SCALE GENOMIC DNA]</scope>
    <source>
        <strain evidence="5 6">12B1</strain>
    </source>
</reference>
<evidence type="ECO:0000313" key="6">
    <source>
        <dbReference type="Proteomes" id="UP001515480"/>
    </source>
</evidence>
<dbReference type="AlphaFoldDB" id="A0AB34IG81"/>
<organism evidence="5 6">
    <name type="scientific">Prymnesium parvum</name>
    <name type="common">Toxic golden alga</name>
    <dbReference type="NCBI Taxonomy" id="97485"/>
    <lineage>
        <taxon>Eukaryota</taxon>
        <taxon>Haptista</taxon>
        <taxon>Haptophyta</taxon>
        <taxon>Prymnesiophyceae</taxon>
        <taxon>Prymnesiales</taxon>
        <taxon>Prymnesiaceae</taxon>
        <taxon>Prymnesium</taxon>
    </lineage>
</organism>
<dbReference type="InterPro" id="IPR029035">
    <property type="entry name" value="DHS-like_NAD/FAD-binding_dom"/>
</dbReference>
<dbReference type="PANTHER" id="PTHR11085:SF10">
    <property type="entry name" value="NAD-DEPENDENT PROTEIN DEACYLASE SIRTUIN-5, MITOCHONDRIAL-RELATED"/>
    <property type="match status" value="1"/>
</dbReference>
<dbReference type="InterPro" id="IPR003000">
    <property type="entry name" value="Sirtuin"/>
</dbReference>
<feature type="domain" description="Deacetylase sirtuin-type" evidence="4">
    <location>
        <begin position="7"/>
        <end position="313"/>
    </location>
</feature>
<dbReference type="Proteomes" id="UP001515480">
    <property type="component" value="Unassembled WGS sequence"/>
</dbReference>
<evidence type="ECO:0000256" key="2">
    <source>
        <dbReference type="ARBA" id="ARBA00023027"/>
    </source>
</evidence>
<dbReference type="PANTHER" id="PTHR11085">
    <property type="entry name" value="NAD-DEPENDENT PROTEIN DEACYLASE SIRTUIN-5, MITOCHONDRIAL-RELATED"/>
    <property type="match status" value="1"/>
</dbReference>
<proteinExistence type="predicted"/>
<dbReference type="EMBL" id="JBGBPQ010000027">
    <property type="protein sequence ID" value="KAL1498728.1"/>
    <property type="molecule type" value="Genomic_DNA"/>
</dbReference>
<evidence type="ECO:0000256" key="1">
    <source>
        <dbReference type="ARBA" id="ARBA00022679"/>
    </source>
</evidence>
<dbReference type="Gene3D" id="3.30.1600.10">
    <property type="entry name" value="SIR2/SIRT2 'Small Domain"/>
    <property type="match status" value="1"/>
</dbReference>
<evidence type="ECO:0000259" key="4">
    <source>
        <dbReference type="PROSITE" id="PS50305"/>
    </source>
</evidence>
<keyword evidence="2" id="KW-0520">NAD</keyword>
<dbReference type="GO" id="GO:0070403">
    <property type="term" value="F:NAD+ binding"/>
    <property type="evidence" value="ECO:0007669"/>
    <property type="project" value="InterPro"/>
</dbReference>
<protein>
    <recommendedName>
        <fullName evidence="4">Deacetylase sirtuin-type domain-containing protein</fullName>
    </recommendedName>
</protein>
<accession>A0AB34IG81</accession>
<gene>
    <name evidence="5" type="ORF">AB1Y20_014038</name>
</gene>
<evidence type="ECO:0000313" key="5">
    <source>
        <dbReference type="EMBL" id="KAL1498728.1"/>
    </source>
</evidence>
<dbReference type="Pfam" id="PF02146">
    <property type="entry name" value="SIR2"/>
    <property type="match status" value="1"/>
</dbReference>
<evidence type="ECO:0000256" key="3">
    <source>
        <dbReference type="PROSITE-ProRule" id="PRU00236"/>
    </source>
</evidence>
<dbReference type="SUPFAM" id="SSF52467">
    <property type="entry name" value="DHS-like NAD/FAD-binding domain"/>
    <property type="match status" value="1"/>
</dbReference>
<dbReference type="InterPro" id="IPR026590">
    <property type="entry name" value="Ssirtuin_cat_dom"/>
</dbReference>